<dbReference type="RefSeq" id="XP_013280427.1">
    <property type="nucleotide sequence ID" value="XM_013424973.1"/>
</dbReference>
<sequence length="548" mass="59152">MSDIQGTLVQEPQQQQSQQQQSQQQQGVTSTNRTRRRGTGRGTRTRTRIYSTALAPHQLPALLARLEALMPYSIPLLRRIQFHLHEEPASESARVFVAVADATDGDAAGGVGDGDGDDVSGREDGIRDGNGDDDGAEFVDRWLSAKMSGGRDQHVETKGRADADAVTKPQPWVAAHIDLANAGQSQVWAFASWEADEYDGRSPLPSSSSAAASASTSTLQSPPSPSPSPSADSLPHGSPLPNDSSTPAATTVHHALMHSLFEYIHTTLIPRLPTSPPPSWLELQRTGKYLTTPYSRDKVLFATVCEKIWGFFPQEARARTDDGYWKYLFRVSQQEEEEEQTERVSTSSALPAPIPPSSSTSASASASLSEPTPPLPPTYRFGPMQPSHLQTVLDRTPIPRTLATLRQYVSLGVFYRDQPDPIGWGFLGKDASLSSLHTEPEHRGRGLAVALARELLKRQHVVSPFAAAAAAAAAAEVAAQDKAATAKTPSNTATPASPSGGYTWAHADVSQSNTASRRVMEKLGGSPRWMVMWTEVDIERVVSLSSHT</sequence>
<feature type="region of interest" description="Disordered" evidence="1">
    <location>
        <begin position="199"/>
        <end position="248"/>
    </location>
</feature>
<evidence type="ECO:0000313" key="4">
    <source>
        <dbReference type="Proteomes" id="UP000053029"/>
    </source>
</evidence>
<dbReference type="OrthoDB" id="61870at2759"/>
<dbReference type="Gene3D" id="3.40.630.30">
    <property type="match status" value="1"/>
</dbReference>
<feature type="region of interest" description="Disordered" evidence="1">
    <location>
        <begin position="336"/>
        <end position="376"/>
    </location>
</feature>
<feature type="compositionally biased region" description="Low complexity" evidence="1">
    <location>
        <begin position="13"/>
        <end position="26"/>
    </location>
</feature>
<evidence type="ECO:0000313" key="3">
    <source>
        <dbReference type="EMBL" id="KIW76619.1"/>
    </source>
</evidence>
<dbReference type="InterPro" id="IPR016181">
    <property type="entry name" value="Acyl_CoA_acyltransferase"/>
</dbReference>
<reference evidence="3 4" key="1">
    <citation type="submission" date="2015-01" db="EMBL/GenBank/DDBJ databases">
        <title>The Genome Sequence of Fonsecaea pedrosoi CBS 271.37.</title>
        <authorList>
            <consortium name="The Broad Institute Genomics Platform"/>
            <person name="Cuomo C."/>
            <person name="de Hoog S."/>
            <person name="Gorbushina A."/>
            <person name="Stielow B."/>
            <person name="Teixiera M."/>
            <person name="Abouelleil A."/>
            <person name="Chapman S.B."/>
            <person name="Priest M."/>
            <person name="Young S.K."/>
            <person name="Wortman J."/>
            <person name="Nusbaum C."/>
            <person name="Birren B."/>
        </authorList>
    </citation>
    <scope>NUCLEOTIDE SEQUENCE [LARGE SCALE GENOMIC DNA]</scope>
    <source>
        <strain evidence="3 4">CBS 271.37</strain>
    </source>
</reference>
<feature type="compositionally biased region" description="Basic residues" evidence="1">
    <location>
        <begin position="33"/>
        <end position="47"/>
    </location>
</feature>
<keyword evidence="4" id="KW-1185">Reference proteome</keyword>
<dbReference type="HOGENOM" id="CLU_030809_0_0_1"/>
<dbReference type="VEuPathDB" id="FungiDB:Z517_09063"/>
<dbReference type="STRING" id="1442368.A0A0D2GW91"/>
<name>A0A0D2GW91_9EURO</name>
<organism evidence="3 4">
    <name type="scientific">Fonsecaea pedrosoi CBS 271.37</name>
    <dbReference type="NCBI Taxonomy" id="1442368"/>
    <lineage>
        <taxon>Eukaryota</taxon>
        <taxon>Fungi</taxon>
        <taxon>Dikarya</taxon>
        <taxon>Ascomycota</taxon>
        <taxon>Pezizomycotina</taxon>
        <taxon>Eurotiomycetes</taxon>
        <taxon>Chaetothyriomycetidae</taxon>
        <taxon>Chaetothyriales</taxon>
        <taxon>Herpotrichiellaceae</taxon>
        <taxon>Fonsecaea</taxon>
    </lineage>
</organism>
<dbReference type="PANTHER" id="PTHR20958:SF6">
    <property type="entry name" value="GLYCINE N-ACYLTRANSFERASE-LIKE PROTEIN"/>
    <property type="match status" value="1"/>
</dbReference>
<gene>
    <name evidence="3" type="ORF">Z517_09063</name>
</gene>
<feature type="region of interest" description="Disordered" evidence="1">
    <location>
        <begin position="484"/>
        <end position="505"/>
    </location>
</feature>
<evidence type="ECO:0000259" key="2">
    <source>
        <dbReference type="Pfam" id="PF08445"/>
    </source>
</evidence>
<evidence type="ECO:0000256" key="1">
    <source>
        <dbReference type="SAM" id="MobiDB-lite"/>
    </source>
</evidence>
<feature type="compositionally biased region" description="Polar residues" evidence="1">
    <location>
        <begin position="487"/>
        <end position="497"/>
    </location>
</feature>
<dbReference type="Proteomes" id="UP000053029">
    <property type="component" value="Unassembled WGS sequence"/>
</dbReference>
<dbReference type="SUPFAM" id="SSF55729">
    <property type="entry name" value="Acyl-CoA N-acyltransferases (Nat)"/>
    <property type="match status" value="1"/>
</dbReference>
<feature type="compositionally biased region" description="Polar residues" evidence="1">
    <location>
        <begin position="1"/>
        <end position="12"/>
    </location>
</feature>
<accession>A0A0D2GW91</accession>
<dbReference type="GeneID" id="25308553"/>
<feature type="compositionally biased region" description="Low complexity" evidence="1">
    <location>
        <begin position="202"/>
        <end position="221"/>
    </location>
</feature>
<feature type="compositionally biased region" description="Low complexity" evidence="1">
    <location>
        <begin position="343"/>
        <end position="370"/>
    </location>
</feature>
<dbReference type="GO" id="GO:0016747">
    <property type="term" value="F:acyltransferase activity, transferring groups other than amino-acyl groups"/>
    <property type="evidence" value="ECO:0007669"/>
    <property type="project" value="InterPro"/>
</dbReference>
<feature type="domain" description="GCN5-related N-acetyltransferase Rv2170-like" evidence="2">
    <location>
        <begin position="410"/>
        <end position="457"/>
    </location>
</feature>
<proteinExistence type="predicted"/>
<feature type="region of interest" description="Disordered" evidence="1">
    <location>
        <begin position="107"/>
        <end position="136"/>
    </location>
</feature>
<feature type="region of interest" description="Disordered" evidence="1">
    <location>
        <begin position="1"/>
        <end position="48"/>
    </location>
</feature>
<feature type="compositionally biased region" description="Basic and acidic residues" evidence="1">
    <location>
        <begin position="119"/>
        <end position="130"/>
    </location>
</feature>
<dbReference type="InterPro" id="IPR013653">
    <property type="entry name" value="GCN5-like_dom"/>
</dbReference>
<protein>
    <recommendedName>
        <fullName evidence="2">GCN5-related N-acetyltransferase Rv2170-like domain-containing protein</fullName>
    </recommendedName>
</protein>
<dbReference type="InterPro" id="IPR053225">
    <property type="entry name" value="Acyl-CoA_N-acyltransferase"/>
</dbReference>
<dbReference type="AlphaFoldDB" id="A0A0D2GW91"/>
<dbReference type="EMBL" id="KN846974">
    <property type="protein sequence ID" value="KIW76619.1"/>
    <property type="molecule type" value="Genomic_DNA"/>
</dbReference>
<dbReference type="Pfam" id="PF08445">
    <property type="entry name" value="FR47"/>
    <property type="match status" value="1"/>
</dbReference>
<dbReference type="PANTHER" id="PTHR20958">
    <property type="entry name" value="GLYCINE N-ACYLTRANSFERASE-LIKE PROTEIN"/>
    <property type="match status" value="1"/>
</dbReference>